<keyword evidence="3 5" id="KW-1133">Transmembrane helix</keyword>
<evidence type="ECO:0008006" key="8">
    <source>
        <dbReference type="Google" id="ProtNLM"/>
    </source>
</evidence>
<dbReference type="AlphaFoldDB" id="A0A3N4HGI3"/>
<feature type="transmembrane region" description="Helical" evidence="5">
    <location>
        <begin position="350"/>
        <end position="368"/>
    </location>
</feature>
<evidence type="ECO:0000313" key="6">
    <source>
        <dbReference type="EMBL" id="RPA73183.1"/>
    </source>
</evidence>
<accession>A0A3N4HGI3</accession>
<evidence type="ECO:0000256" key="4">
    <source>
        <dbReference type="ARBA" id="ARBA00023136"/>
    </source>
</evidence>
<keyword evidence="4 5" id="KW-0472">Membrane</keyword>
<feature type="non-terminal residue" evidence="6">
    <location>
        <position position="459"/>
    </location>
</feature>
<dbReference type="EMBL" id="ML119830">
    <property type="protein sequence ID" value="RPA73183.1"/>
    <property type="molecule type" value="Genomic_DNA"/>
</dbReference>
<comment type="subcellular location">
    <subcellularLocation>
        <location evidence="1">Membrane</location>
        <topology evidence="1">Multi-pass membrane protein</topology>
    </subcellularLocation>
</comment>
<dbReference type="Proteomes" id="UP000275078">
    <property type="component" value="Unassembled WGS sequence"/>
</dbReference>
<evidence type="ECO:0000256" key="3">
    <source>
        <dbReference type="ARBA" id="ARBA00022989"/>
    </source>
</evidence>
<proteinExistence type="predicted"/>
<organism evidence="6 7">
    <name type="scientific">Ascobolus immersus RN42</name>
    <dbReference type="NCBI Taxonomy" id="1160509"/>
    <lineage>
        <taxon>Eukaryota</taxon>
        <taxon>Fungi</taxon>
        <taxon>Dikarya</taxon>
        <taxon>Ascomycota</taxon>
        <taxon>Pezizomycotina</taxon>
        <taxon>Pezizomycetes</taxon>
        <taxon>Pezizales</taxon>
        <taxon>Ascobolaceae</taxon>
        <taxon>Ascobolus</taxon>
    </lineage>
</organism>
<dbReference type="InterPro" id="IPR045863">
    <property type="entry name" value="CorA_TM1_TM2"/>
</dbReference>
<dbReference type="Pfam" id="PF01544">
    <property type="entry name" value="CorA"/>
    <property type="match status" value="1"/>
</dbReference>
<keyword evidence="2 5" id="KW-0812">Transmembrane</keyword>
<dbReference type="GO" id="GO:0016020">
    <property type="term" value="C:membrane"/>
    <property type="evidence" value="ECO:0007669"/>
    <property type="project" value="UniProtKB-SubCell"/>
</dbReference>
<evidence type="ECO:0000256" key="5">
    <source>
        <dbReference type="SAM" id="Phobius"/>
    </source>
</evidence>
<keyword evidence="7" id="KW-1185">Reference proteome</keyword>
<dbReference type="OrthoDB" id="194358at2759"/>
<dbReference type="SUPFAM" id="SSF144083">
    <property type="entry name" value="Magnesium transport protein CorA, transmembrane region"/>
    <property type="match status" value="1"/>
</dbReference>
<feature type="transmembrane region" description="Helical" evidence="5">
    <location>
        <begin position="380"/>
        <end position="401"/>
    </location>
</feature>
<gene>
    <name evidence="6" type="ORF">BJ508DRAFT_192030</name>
</gene>
<dbReference type="InterPro" id="IPR002523">
    <property type="entry name" value="MgTranspt_CorA/ZnTranspt_ZntB"/>
</dbReference>
<feature type="non-terminal residue" evidence="6">
    <location>
        <position position="1"/>
    </location>
</feature>
<dbReference type="Gene3D" id="1.20.58.340">
    <property type="entry name" value="Magnesium transport protein CorA, transmembrane region"/>
    <property type="match status" value="1"/>
</dbReference>
<evidence type="ECO:0000313" key="7">
    <source>
        <dbReference type="Proteomes" id="UP000275078"/>
    </source>
</evidence>
<dbReference type="STRING" id="1160509.A0A3N4HGI3"/>
<protein>
    <recommendedName>
        <fullName evidence="8">Cora-domain-containing protein</fullName>
    </recommendedName>
</protein>
<evidence type="ECO:0000256" key="2">
    <source>
        <dbReference type="ARBA" id="ARBA00022692"/>
    </source>
</evidence>
<reference evidence="6 7" key="1">
    <citation type="journal article" date="2018" name="Nat. Ecol. Evol.">
        <title>Pezizomycetes genomes reveal the molecular basis of ectomycorrhizal truffle lifestyle.</title>
        <authorList>
            <person name="Murat C."/>
            <person name="Payen T."/>
            <person name="Noel B."/>
            <person name="Kuo A."/>
            <person name="Morin E."/>
            <person name="Chen J."/>
            <person name="Kohler A."/>
            <person name="Krizsan K."/>
            <person name="Balestrini R."/>
            <person name="Da Silva C."/>
            <person name="Montanini B."/>
            <person name="Hainaut M."/>
            <person name="Levati E."/>
            <person name="Barry K.W."/>
            <person name="Belfiori B."/>
            <person name="Cichocki N."/>
            <person name="Clum A."/>
            <person name="Dockter R.B."/>
            <person name="Fauchery L."/>
            <person name="Guy J."/>
            <person name="Iotti M."/>
            <person name="Le Tacon F."/>
            <person name="Lindquist E.A."/>
            <person name="Lipzen A."/>
            <person name="Malagnac F."/>
            <person name="Mello A."/>
            <person name="Molinier V."/>
            <person name="Miyauchi S."/>
            <person name="Poulain J."/>
            <person name="Riccioni C."/>
            <person name="Rubini A."/>
            <person name="Sitrit Y."/>
            <person name="Splivallo R."/>
            <person name="Traeger S."/>
            <person name="Wang M."/>
            <person name="Zifcakova L."/>
            <person name="Wipf D."/>
            <person name="Zambonelli A."/>
            <person name="Paolocci F."/>
            <person name="Nowrousian M."/>
            <person name="Ottonello S."/>
            <person name="Baldrian P."/>
            <person name="Spatafora J.W."/>
            <person name="Henrissat B."/>
            <person name="Nagy L.G."/>
            <person name="Aury J.M."/>
            <person name="Wincker P."/>
            <person name="Grigoriev I.V."/>
            <person name="Bonfante P."/>
            <person name="Martin F.M."/>
        </authorList>
    </citation>
    <scope>NUCLEOTIDE SEQUENCE [LARGE SCALE GENOMIC DNA]</scope>
    <source>
        <strain evidence="6 7">RN42</strain>
    </source>
</reference>
<dbReference type="GO" id="GO:0046873">
    <property type="term" value="F:metal ion transmembrane transporter activity"/>
    <property type="evidence" value="ECO:0007669"/>
    <property type="project" value="InterPro"/>
</dbReference>
<evidence type="ECO:0000256" key="1">
    <source>
        <dbReference type="ARBA" id="ARBA00004141"/>
    </source>
</evidence>
<sequence>RDESVILRIIHVQNLNSNSQKGLRALLKKYDVELEQSNGQGRDQGKSFSRFVALNKPRRLAGKPLYHAKAWKAQTDHERGVRRLTFGFDYMRLVAVEEGGGEGRTSQLMAYDEDENPTPRYNIYPQRCSVFVQKKITATDGPQKAVFPTLRDVSAFDNNDTIIIFDNAHNGNCHHTLIPMRQKAECRWRRLPHIYTPHIPTDPDKVVMTCLKTILNDIYYRTVNSWDFILDQSWEHVNILEDAIYELPADETKAPELWNSAALWLKYDKLLYYHKETFLDAHASLKSSLFKNSPQYLPFPDITKTFARLENTLSDDLVKATQNLSDLMYKSVEIRDSHHSLRLGASMWRLSWVTFVFLPLTFICGFFGMNVDIFADNPGIKWYFIAAVPFMTLVLLSWYLLKEYFNRHQRRANERSAYTALFPRLQNENPQLWTRTGPRQNVHLESTWARVKWWCITRW</sequence>
<name>A0A3N4HGI3_ASCIM</name>